<dbReference type="KEGG" id="apak:AP3564_10445"/>
<accession>A0A223E5Q2</accession>
<evidence type="ECO:0000313" key="1">
    <source>
        <dbReference type="EMBL" id="ASS90588.1"/>
    </source>
</evidence>
<sequence length="62" mass="7097">MSKFCKIDMFNNKRFGIVKEKIDTWVAPESIVTITSIFINRRKSKVGQMFLGGIQNRSKSGD</sequence>
<organism evidence="1 2">
    <name type="scientific">Aeribacillus pallidus</name>
    <dbReference type="NCBI Taxonomy" id="33936"/>
    <lineage>
        <taxon>Bacteria</taxon>
        <taxon>Bacillati</taxon>
        <taxon>Bacillota</taxon>
        <taxon>Bacilli</taxon>
        <taxon>Bacillales</taxon>
        <taxon>Bacillaceae</taxon>
        <taxon>Aeribacillus</taxon>
    </lineage>
</organism>
<gene>
    <name evidence="1" type="ORF">AP3564_10445</name>
</gene>
<protein>
    <submittedName>
        <fullName evidence="1">Uncharacterized protein</fullName>
    </submittedName>
</protein>
<dbReference type="AlphaFoldDB" id="A0A223E5Q2"/>
<name>A0A223E5Q2_9BACI</name>
<proteinExistence type="predicted"/>
<evidence type="ECO:0000313" key="2">
    <source>
        <dbReference type="Proteomes" id="UP000214606"/>
    </source>
</evidence>
<reference evidence="1 2" key="1">
    <citation type="submission" date="2016-10" db="EMBL/GenBank/DDBJ databases">
        <title>The whole genome sequencing and assembly of Aeribacillus pallidus KCTC3564 strain.</title>
        <authorList>
            <person name="Lee Y.-J."/>
            <person name="Park M.-K."/>
            <person name="Yi H."/>
            <person name="Bahn Y.-S."/>
            <person name="Kim J.F."/>
            <person name="Lee D.-W."/>
        </authorList>
    </citation>
    <scope>NUCLEOTIDE SEQUENCE [LARGE SCALE GENOMIC DNA]</scope>
    <source>
        <strain evidence="1 2">KCTC3564</strain>
    </source>
</reference>
<dbReference type="Proteomes" id="UP000214606">
    <property type="component" value="Chromosome"/>
</dbReference>
<dbReference type="EMBL" id="CP017703">
    <property type="protein sequence ID" value="ASS90588.1"/>
    <property type="molecule type" value="Genomic_DNA"/>
</dbReference>